<dbReference type="PANTHER" id="PTHR43669">
    <property type="entry name" value="5-KETO-D-GLUCONATE 5-REDUCTASE"/>
    <property type="match status" value="1"/>
</dbReference>
<evidence type="ECO:0000313" key="5">
    <source>
        <dbReference type="Proteomes" id="UP000569329"/>
    </source>
</evidence>
<evidence type="ECO:0000256" key="1">
    <source>
        <dbReference type="ARBA" id="ARBA00006484"/>
    </source>
</evidence>
<keyword evidence="2" id="KW-0560">Oxidoreductase</keyword>
<evidence type="ECO:0000256" key="3">
    <source>
        <dbReference type="SAM" id="MobiDB-lite"/>
    </source>
</evidence>
<dbReference type="GO" id="GO:0016491">
    <property type="term" value="F:oxidoreductase activity"/>
    <property type="evidence" value="ECO:0007669"/>
    <property type="project" value="UniProtKB-KW"/>
</dbReference>
<dbReference type="PRINTS" id="PR00081">
    <property type="entry name" value="GDHRDH"/>
</dbReference>
<name>A0A839DPS3_9PSEU</name>
<dbReference type="CDD" id="cd05233">
    <property type="entry name" value="SDR_c"/>
    <property type="match status" value="1"/>
</dbReference>
<protein>
    <submittedName>
        <fullName evidence="4">NAD(P)-dependent dehydrogenase (Short-subunit alcohol dehydrogenase family)</fullName>
    </submittedName>
</protein>
<reference evidence="4 5" key="1">
    <citation type="submission" date="2020-07" db="EMBL/GenBank/DDBJ databases">
        <title>Sequencing the genomes of 1000 actinobacteria strains.</title>
        <authorList>
            <person name="Klenk H.-P."/>
        </authorList>
    </citation>
    <scope>NUCLEOTIDE SEQUENCE [LARGE SCALE GENOMIC DNA]</scope>
    <source>
        <strain evidence="4 5">DSM 45975</strain>
    </source>
</reference>
<sequence length="97" mass="10315">MQPEDKIALVTGGRREIGRGVVDRSLDEGAQVAVVQRRSLDTAPATHPDVTHARADLNDSSSTTSVVERVVEHLGGIGILVNNAGVMFERSVSDLLP</sequence>
<dbReference type="InterPro" id="IPR002347">
    <property type="entry name" value="SDR_fam"/>
</dbReference>
<proteinExistence type="inferred from homology"/>
<accession>A0A839DPS3</accession>
<dbReference type="Proteomes" id="UP000569329">
    <property type="component" value="Unassembled WGS sequence"/>
</dbReference>
<gene>
    <name evidence="4" type="ORF">FHX42_001331</name>
</gene>
<organism evidence="4 5">
    <name type="scientific">Halosaccharopolyspora lacisalsi</name>
    <dbReference type="NCBI Taxonomy" id="1000566"/>
    <lineage>
        <taxon>Bacteria</taxon>
        <taxon>Bacillati</taxon>
        <taxon>Actinomycetota</taxon>
        <taxon>Actinomycetes</taxon>
        <taxon>Pseudonocardiales</taxon>
        <taxon>Pseudonocardiaceae</taxon>
        <taxon>Halosaccharopolyspora</taxon>
    </lineage>
</organism>
<dbReference type="Pfam" id="PF00106">
    <property type="entry name" value="adh_short"/>
    <property type="match status" value="1"/>
</dbReference>
<comment type="caution">
    <text evidence="4">The sequence shown here is derived from an EMBL/GenBank/DDBJ whole genome shotgun (WGS) entry which is preliminary data.</text>
</comment>
<dbReference type="Gene3D" id="3.40.50.720">
    <property type="entry name" value="NAD(P)-binding Rossmann-like Domain"/>
    <property type="match status" value="1"/>
</dbReference>
<dbReference type="PANTHER" id="PTHR43669:SF3">
    <property type="entry name" value="ALCOHOL DEHYDROGENASE, PUTATIVE (AFU_ORTHOLOGUE AFUA_3G03445)-RELATED"/>
    <property type="match status" value="1"/>
</dbReference>
<dbReference type="AlphaFoldDB" id="A0A839DPS3"/>
<evidence type="ECO:0000256" key="2">
    <source>
        <dbReference type="ARBA" id="ARBA00023002"/>
    </source>
</evidence>
<dbReference type="InterPro" id="IPR036291">
    <property type="entry name" value="NAD(P)-bd_dom_sf"/>
</dbReference>
<dbReference type="SUPFAM" id="SSF51735">
    <property type="entry name" value="NAD(P)-binding Rossmann-fold domains"/>
    <property type="match status" value="1"/>
</dbReference>
<feature type="region of interest" description="Disordered" evidence="3">
    <location>
        <begin position="43"/>
        <end position="64"/>
    </location>
</feature>
<dbReference type="EMBL" id="JACGWZ010000001">
    <property type="protein sequence ID" value="MBA8824002.1"/>
    <property type="molecule type" value="Genomic_DNA"/>
</dbReference>
<evidence type="ECO:0000313" key="4">
    <source>
        <dbReference type="EMBL" id="MBA8824002.1"/>
    </source>
</evidence>
<comment type="similarity">
    <text evidence="1">Belongs to the short-chain dehydrogenases/reductases (SDR) family.</text>
</comment>
<keyword evidence="5" id="KW-1185">Reference proteome</keyword>